<accession>A0A4C1UN84</accession>
<dbReference type="AlphaFoldDB" id="A0A4C1UN84"/>
<comment type="caution">
    <text evidence="1">The sequence shown here is derived from an EMBL/GenBank/DDBJ whole genome shotgun (WGS) entry which is preliminary data.</text>
</comment>
<reference evidence="1 2" key="1">
    <citation type="journal article" date="2019" name="Commun. Biol.">
        <title>The bagworm genome reveals a unique fibroin gene that provides high tensile strength.</title>
        <authorList>
            <person name="Kono N."/>
            <person name="Nakamura H."/>
            <person name="Ohtoshi R."/>
            <person name="Tomita M."/>
            <person name="Numata K."/>
            <person name="Arakawa K."/>
        </authorList>
    </citation>
    <scope>NUCLEOTIDE SEQUENCE [LARGE SCALE GENOMIC DNA]</scope>
</reference>
<evidence type="ECO:0000313" key="1">
    <source>
        <dbReference type="EMBL" id="GBP27901.1"/>
    </source>
</evidence>
<dbReference type="EMBL" id="BGZK01000200">
    <property type="protein sequence ID" value="GBP27901.1"/>
    <property type="molecule type" value="Genomic_DNA"/>
</dbReference>
<name>A0A4C1UN84_EUMVA</name>
<gene>
    <name evidence="1" type="ORF">EVAR_14090_1</name>
</gene>
<organism evidence="1 2">
    <name type="scientific">Eumeta variegata</name>
    <name type="common">Bagworm moth</name>
    <name type="synonym">Eumeta japonica</name>
    <dbReference type="NCBI Taxonomy" id="151549"/>
    <lineage>
        <taxon>Eukaryota</taxon>
        <taxon>Metazoa</taxon>
        <taxon>Ecdysozoa</taxon>
        <taxon>Arthropoda</taxon>
        <taxon>Hexapoda</taxon>
        <taxon>Insecta</taxon>
        <taxon>Pterygota</taxon>
        <taxon>Neoptera</taxon>
        <taxon>Endopterygota</taxon>
        <taxon>Lepidoptera</taxon>
        <taxon>Glossata</taxon>
        <taxon>Ditrysia</taxon>
        <taxon>Tineoidea</taxon>
        <taxon>Psychidae</taxon>
        <taxon>Oiketicinae</taxon>
        <taxon>Eumeta</taxon>
    </lineage>
</organism>
<evidence type="ECO:0000313" key="2">
    <source>
        <dbReference type="Proteomes" id="UP000299102"/>
    </source>
</evidence>
<keyword evidence="2" id="KW-1185">Reference proteome</keyword>
<sequence length="218" mass="24078">MVYVPRRVIEYTEFGREITNSAVVFGAVSESFGSCLPLHHFNSLFITTLPHPSHHFPLNQPIPPPTDIFFPSKGPATHWTKKQVVTRNSREATSVLPAFWEEIRYLMEERSGPLELSLTGRTATAETAISSVKPFHFTALRCRVHPGTRAVAPVEVRVWPSARPPLSVVAHLIRSKTMFGRTPSVNVSGGGVGVTTARADWGRESAGLLNMCARCNFD</sequence>
<proteinExistence type="predicted"/>
<dbReference type="Proteomes" id="UP000299102">
    <property type="component" value="Unassembled WGS sequence"/>
</dbReference>
<protein>
    <submittedName>
        <fullName evidence="1">Uncharacterized protein</fullName>
    </submittedName>
</protein>